<proteinExistence type="predicted"/>
<name>A0A7S0A780_9DINO</name>
<evidence type="ECO:0000313" key="1">
    <source>
        <dbReference type="EMBL" id="CAD8355188.1"/>
    </source>
</evidence>
<dbReference type="EMBL" id="HBEG01017502">
    <property type="protein sequence ID" value="CAD8355188.1"/>
    <property type="molecule type" value="Transcribed_RNA"/>
</dbReference>
<sequence length="156" mass="17901">MDLGTYENFVTNNRCLRPELEEFVVQYWYANPPLVNTRILQQVTKRYRKLRLLEVGSCCHSVTDAAFQYFEDNGEGLQAGLELEDLFLVCITQVEGAGWLDLENVRKNLPKLRKFRIGAGRAFCNCGARGCGSAVPRIQRLREEFGLEFHQSAAHW</sequence>
<gene>
    <name evidence="1" type="ORF">PBAH0796_LOCUS10555</name>
</gene>
<reference evidence="1" key="1">
    <citation type="submission" date="2021-01" db="EMBL/GenBank/DDBJ databases">
        <authorList>
            <person name="Corre E."/>
            <person name="Pelletier E."/>
            <person name="Niang G."/>
            <person name="Scheremetjew M."/>
            <person name="Finn R."/>
            <person name="Kale V."/>
            <person name="Holt S."/>
            <person name="Cochrane G."/>
            <person name="Meng A."/>
            <person name="Brown T."/>
            <person name="Cohen L."/>
        </authorList>
    </citation>
    <scope>NUCLEOTIDE SEQUENCE</scope>
    <source>
        <strain evidence="1">Pbaha01</strain>
    </source>
</reference>
<dbReference type="AlphaFoldDB" id="A0A7S0A780"/>
<organism evidence="1">
    <name type="scientific">Pyrodinium bahamense</name>
    <dbReference type="NCBI Taxonomy" id="73915"/>
    <lineage>
        <taxon>Eukaryota</taxon>
        <taxon>Sar</taxon>
        <taxon>Alveolata</taxon>
        <taxon>Dinophyceae</taxon>
        <taxon>Gonyaulacales</taxon>
        <taxon>Pyrocystaceae</taxon>
        <taxon>Pyrodinium</taxon>
    </lineage>
</organism>
<accession>A0A7S0A780</accession>
<protein>
    <submittedName>
        <fullName evidence="1">Uncharacterized protein</fullName>
    </submittedName>
</protein>